<evidence type="ECO:0000259" key="13">
    <source>
        <dbReference type="PROSITE" id="PS50011"/>
    </source>
</evidence>
<evidence type="ECO:0000256" key="5">
    <source>
        <dbReference type="ARBA" id="ARBA00022777"/>
    </source>
</evidence>
<dbReference type="Proteomes" id="UP001375240">
    <property type="component" value="Unassembled WGS sequence"/>
</dbReference>
<comment type="caution">
    <text evidence="14">The sequence shown here is derived from an EMBL/GenBank/DDBJ whole genome shotgun (WGS) entry which is preliminary data.</text>
</comment>
<evidence type="ECO:0000256" key="11">
    <source>
        <dbReference type="PROSITE-ProRule" id="PRU10141"/>
    </source>
</evidence>
<evidence type="ECO:0000256" key="8">
    <source>
        <dbReference type="ARBA" id="ARBA00037982"/>
    </source>
</evidence>
<feature type="compositionally biased region" description="Acidic residues" evidence="12">
    <location>
        <begin position="334"/>
        <end position="382"/>
    </location>
</feature>
<dbReference type="InterPro" id="IPR050339">
    <property type="entry name" value="CC_SR_Kinase"/>
</dbReference>
<evidence type="ECO:0000256" key="12">
    <source>
        <dbReference type="SAM" id="MobiDB-lite"/>
    </source>
</evidence>
<evidence type="ECO:0000256" key="2">
    <source>
        <dbReference type="ARBA" id="ARBA00022527"/>
    </source>
</evidence>
<dbReference type="PROSITE" id="PS50011">
    <property type="entry name" value="PROTEIN_KINASE_DOM"/>
    <property type="match status" value="1"/>
</dbReference>
<keyword evidence="4 11" id="KW-0547">Nucleotide-binding</keyword>
<dbReference type="AlphaFoldDB" id="A0AAV9U3N6"/>
<dbReference type="PROSITE" id="PS00107">
    <property type="entry name" value="PROTEIN_KINASE_ATP"/>
    <property type="match status" value="1"/>
</dbReference>
<evidence type="ECO:0000313" key="15">
    <source>
        <dbReference type="Proteomes" id="UP001375240"/>
    </source>
</evidence>
<dbReference type="Pfam" id="PF00069">
    <property type="entry name" value="Pkinase"/>
    <property type="match status" value="2"/>
</dbReference>
<dbReference type="GO" id="GO:0004694">
    <property type="term" value="F:eukaryotic translation initiation factor 2alpha kinase activity"/>
    <property type="evidence" value="ECO:0007669"/>
    <property type="project" value="TreeGrafter"/>
</dbReference>
<dbReference type="SMART" id="SM00220">
    <property type="entry name" value="S_TKc"/>
    <property type="match status" value="1"/>
</dbReference>
<dbReference type="GO" id="GO:0005524">
    <property type="term" value="F:ATP binding"/>
    <property type="evidence" value="ECO:0007669"/>
    <property type="project" value="UniProtKB-UniRule"/>
</dbReference>
<keyword evidence="15" id="KW-1185">Reference proteome</keyword>
<keyword evidence="7" id="KW-0652">Protein synthesis inhibitor</keyword>
<evidence type="ECO:0000256" key="9">
    <source>
        <dbReference type="ARBA" id="ARBA00048659"/>
    </source>
</evidence>
<feature type="compositionally biased region" description="Polar residues" evidence="12">
    <location>
        <begin position="26"/>
        <end position="43"/>
    </location>
</feature>
<dbReference type="PANTHER" id="PTHR11042">
    <property type="entry name" value="EUKARYOTIC TRANSLATION INITIATION FACTOR 2-ALPHA KINASE EIF2-ALPHA KINASE -RELATED"/>
    <property type="match status" value="1"/>
</dbReference>
<dbReference type="GO" id="GO:0017148">
    <property type="term" value="P:negative regulation of translation"/>
    <property type="evidence" value="ECO:0007669"/>
    <property type="project" value="UniProtKB-KW"/>
</dbReference>
<comment type="similarity">
    <text evidence="8">Belongs to the protein kinase superfamily. Ser/Thr protein kinase family. GCN2 subfamily.</text>
</comment>
<dbReference type="Gene3D" id="3.30.200.20">
    <property type="entry name" value="Phosphorylase Kinase, domain 1"/>
    <property type="match status" value="1"/>
</dbReference>
<feature type="compositionally biased region" description="Basic and acidic residues" evidence="12">
    <location>
        <begin position="12"/>
        <end position="22"/>
    </location>
</feature>
<dbReference type="InterPro" id="IPR017441">
    <property type="entry name" value="Protein_kinase_ATP_BS"/>
</dbReference>
<sequence>MSSTSSSQADALPRRSSDKHDEDDQQSPNRPNENAQNLQSFLANNPEIMGADAGGSSPRSSLASKTKEGGNGAPKGKVDLRNQDHLRMLLQATSTEHQIRDLLERPEHQHRSEEDRQKIIDRALKQMVDFGALDPKVLEFGGKAFEGHRNAVRGYMGSLVDAVSGDLGEGKLLEERMPNLHLDSPRRFQLQTPRMGLDLAGPDAAVFGPRWEEIDCLGKGAFGSVWACKNLLDGEVYAVKRIIITDDFLQIAQIADIEVREKAFAELHHEVKVLARLDHPNIVRYYTSWMERMTPDEFEKIRDKICPDGMSGYTGSGSCSGSDAPSRFVAGETESADDESQDEEEQEDEETDNDSEESEEESENDGDDDDASEDEGSNDENMVESTKSESVKPNTRSGKRFFGAPNAGLSESSTASSFNIFQESSRNSDSTDAEMEIVPRPVTELSQQQKRPNVHILSIQMAKYSLSLNEFIKTPSENSTPIKDTNLDYQYQPRIAVELLLRIVSGIEYMHNSHLVHRDLKPANIFLKVEYGAVGEMQGSVRVSGCKCSLRGQKCPADGHCLPGPLCWVTPKIGDFGLTADIKRTLGEKRVLKQPLIAGGTFPYMPPPWAEKAATETSGGAAAASDKEAGLHSTDAYALGIILFELLHPFATALERYFDIEAVRAVCRPEACFPKDFCSRYASSLPPDAIATFKKLILGLTCHKKSRMSISELKVELEKLLERI</sequence>
<evidence type="ECO:0000256" key="1">
    <source>
        <dbReference type="ARBA" id="ARBA00012513"/>
    </source>
</evidence>
<name>A0AAV9U3N6_9PEZI</name>
<comment type="catalytic activity">
    <reaction evidence="10">
        <text>L-seryl-[protein] + ATP = O-phospho-L-seryl-[protein] + ADP + H(+)</text>
        <dbReference type="Rhea" id="RHEA:17989"/>
        <dbReference type="Rhea" id="RHEA-COMP:9863"/>
        <dbReference type="Rhea" id="RHEA-COMP:11604"/>
        <dbReference type="ChEBI" id="CHEBI:15378"/>
        <dbReference type="ChEBI" id="CHEBI:29999"/>
        <dbReference type="ChEBI" id="CHEBI:30616"/>
        <dbReference type="ChEBI" id="CHEBI:83421"/>
        <dbReference type="ChEBI" id="CHEBI:456216"/>
        <dbReference type="EC" id="2.7.11.1"/>
    </reaction>
    <physiologicalReaction direction="left-to-right" evidence="10">
        <dbReference type="Rhea" id="RHEA:17990"/>
    </physiologicalReaction>
</comment>
<dbReference type="InterPro" id="IPR008271">
    <property type="entry name" value="Ser/Thr_kinase_AS"/>
</dbReference>
<feature type="binding site" evidence="11">
    <location>
        <position position="240"/>
    </location>
    <ligand>
        <name>ATP</name>
        <dbReference type="ChEBI" id="CHEBI:30616"/>
    </ligand>
</feature>
<protein>
    <recommendedName>
        <fullName evidence="1">non-specific serine/threonine protein kinase</fullName>
        <ecNumber evidence="1">2.7.11.1</ecNumber>
    </recommendedName>
</protein>
<evidence type="ECO:0000256" key="3">
    <source>
        <dbReference type="ARBA" id="ARBA00022679"/>
    </source>
</evidence>
<feature type="region of interest" description="Disordered" evidence="12">
    <location>
        <begin position="314"/>
        <end position="416"/>
    </location>
</feature>
<feature type="domain" description="Protein kinase" evidence="13">
    <location>
        <begin position="211"/>
        <end position="724"/>
    </location>
</feature>
<dbReference type="Gene3D" id="1.10.510.10">
    <property type="entry name" value="Transferase(Phosphotransferase) domain 1"/>
    <property type="match status" value="1"/>
</dbReference>
<comment type="catalytic activity">
    <reaction evidence="9">
        <text>L-threonyl-[protein] + ATP = O-phospho-L-threonyl-[protein] + ADP + H(+)</text>
        <dbReference type="Rhea" id="RHEA:46608"/>
        <dbReference type="Rhea" id="RHEA-COMP:11060"/>
        <dbReference type="Rhea" id="RHEA-COMP:11605"/>
        <dbReference type="ChEBI" id="CHEBI:15378"/>
        <dbReference type="ChEBI" id="CHEBI:30013"/>
        <dbReference type="ChEBI" id="CHEBI:30616"/>
        <dbReference type="ChEBI" id="CHEBI:61977"/>
        <dbReference type="ChEBI" id="CHEBI:456216"/>
        <dbReference type="EC" id="2.7.11.1"/>
    </reaction>
    <physiologicalReaction direction="left-to-right" evidence="9">
        <dbReference type="Rhea" id="RHEA:46609"/>
    </physiologicalReaction>
</comment>
<dbReference type="GO" id="GO:0005634">
    <property type="term" value="C:nucleus"/>
    <property type="evidence" value="ECO:0007669"/>
    <property type="project" value="TreeGrafter"/>
</dbReference>
<feature type="region of interest" description="Disordered" evidence="12">
    <location>
        <begin position="1"/>
        <end position="78"/>
    </location>
</feature>
<dbReference type="InterPro" id="IPR011009">
    <property type="entry name" value="Kinase-like_dom_sf"/>
</dbReference>
<evidence type="ECO:0000256" key="6">
    <source>
        <dbReference type="ARBA" id="ARBA00022840"/>
    </source>
</evidence>
<organism evidence="14 15">
    <name type="scientific">Orbilia brochopaga</name>
    <dbReference type="NCBI Taxonomy" id="3140254"/>
    <lineage>
        <taxon>Eukaryota</taxon>
        <taxon>Fungi</taxon>
        <taxon>Dikarya</taxon>
        <taxon>Ascomycota</taxon>
        <taxon>Pezizomycotina</taxon>
        <taxon>Orbiliomycetes</taxon>
        <taxon>Orbiliales</taxon>
        <taxon>Orbiliaceae</taxon>
        <taxon>Orbilia</taxon>
    </lineage>
</organism>
<dbReference type="PANTHER" id="PTHR11042:SF160">
    <property type="entry name" value="EUKARYOTIC TRANSLATION INITIATION FACTOR 2-ALPHA KINASE 1"/>
    <property type="match status" value="1"/>
</dbReference>
<keyword evidence="2" id="KW-0723">Serine/threonine-protein kinase</keyword>
<dbReference type="EC" id="2.7.11.1" evidence="1"/>
<evidence type="ECO:0000256" key="7">
    <source>
        <dbReference type="ARBA" id="ARBA00023193"/>
    </source>
</evidence>
<keyword evidence="5" id="KW-0418">Kinase</keyword>
<reference evidence="14 15" key="1">
    <citation type="submission" date="2019-10" db="EMBL/GenBank/DDBJ databases">
        <authorList>
            <person name="Palmer J.M."/>
        </authorList>
    </citation>
    <scope>NUCLEOTIDE SEQUENCE [LARGE SCALE GENOMIC DNA]</scope>
    <source>
        <strain evidence="14 15">TWF696</strain>
    </source>
</reference>
<dbReference type="GO" id="GO:0005737">
    <property type="term" value="C:cytoplasm"/>
    <property type="evidence" value="ECO:0007669"/>
    <property type="project" value="TreeGrafter"/>
</dbReference>
<gene>
    <name evidence="14" type="ORF">TWF696_002253</name>
</gene>
<accession>A0AAV9U3N6</accession>
<keyword evidence="3" id="KW-0808">Transferase</keyword>
<proteinExistence type="inferred from homology"/>
<evidence type="ECO:0000256" key="10">
    <source>
        <dbReference type="ARBA" id="ARBA00048977"/>
    </source>
</evidence>
<evidence type="ECO:0000256" key="4">
    <source>
        <dbReference type="ARBA" id="ARBA00022741"/>
    </source>
</evidence>
<dbReference type="SUPFAM" id="SSF56112">
    <property type="entry name" value="Protein kinase-like (PK-like)"/>
    <property type="match status" value="1"/>
</dbReference>
<evidence type="ECO:0000313" key="14">
    <source>
        <dbReference type="EMBL" id="KAK6335479.1"/>
    </source>
</evidence>
<dbReference type="EMBL" id="JAVHNQ010000012">
    <property type="protein sequence ID" value="KAK6335479.1"/>
    <property type="molecule type" value="Genomic_DNA"/>
</dbReference>
<keyword evidence="6 11" id="KW-0067">ATP-binding</keyword>
<dbReference type="InterPro" id="IPR000719">
    <property type="entry name" value="Prot_kinase_dom"/>
</dbReference>
<dbReference type="PROSITE" id="PS00108">
    <property type="entry name" value="PROTEIN_KINASE_ST"/>
    <property type="match status" value="1"/>
</dbReference>